<reference evidence="4" key="1">
    <citation type="journal article" date="2005" name="Environ. Microbiol.">
        <title>Genetic and functional properties of uncultivated thermophilic crenarchaeotes from a subsurface gold mine as revealed by analysis of genome fragments.</title>
        <authorList>
            <person name="Nunoura T."/>
            <person name="Hirayama H."/>
            <person name="Takami H."/>
            <person name="Oida H."/>
            <person name="Nishi S."/>
            <person name="Shimamura S."/>
            <person name="Suzuki Y."/>
            <person name="Inagaki F."/>
            <person name="Takai K."/>
            <person name="Nealson K.H."/>
            <person name="Horikoshi K."/>
        </authorList>
    </citation>
    <scope>NUCLEOTIDE SEQUENCE</scope>
</reference>
<reference evidence="4" key="2">
    <citation type="journal article" date="2012" name="PLoS ONE">
        <title>A Deeply Branching Thermophilic Bacterium with an Ancient Acetyl-CoA Pathway Dominates a Subsurface Ecosystem.</title>
        <authorList>
            <person name="Takami H."/>
            <person name="Noguchi H."/>
            <person name="Takaki Y."/>
            <person name="Uchiyama I."/>
            <person name="Toyoda A."/>
            <person name="Nishi S."/>
            <person name="Chee G.-J."/>
            <person name="Arai W."/>
            <person name="Nunoura T."/>
            <person name="Itoh T."/>
            <person name="Hattori M."/>
            <person name="Takai K."/>
        </authorList>
    </citation>
    <scope>NUCLEOTIDE SEQUENCE</scope>
</reference>
<dbReference type="EMBL" id="AP011739">
    <property type="protein sequence ID" value="BAL56178.1"/>
    <property type="molecule type" value="Genomic_DNA"/>
</dbReference>
<keyword evidence="2" id="KW-0067">ATP-binding</keyword>
<evidence type="ECO:0000256" key="1">
    <source>
        <dbReference type="ARBA" id="ARBA00022741"/>
    </source>
</evidence>
<sequence>MANTIVSKTGYTATRYLRKPTGHISMLMDGFKFYIILTIIKSVSNGESMEYVSTGVSGLDTLLNNKGFPAGFNIVVMGSPGSGKTTLGLQFLYHGCLKGENGVYVTLDERPASVFRNVSNLGIDLEPFVKEGRLAIVDASPIRTIPGEIKLGGISIGKKDFSLAALIAAVGNHVKNINAKRLVIDSLTSFFIQYPRVAERRAAFLELLEGITPLRCTTLLLTELRYSGAERPYQFEEYLADGVIILRKYLKDGTVASSIQIEKMRGVDHDVEPHPYKFVIGGLEVYPTEKVI</sequence>
<gene>
    <name evidence="4" type="ORF">HGMM_F34F09C33</name>
</gene>
<dbReference type="PANTHER" id="PTHR43637">
    <property type="entry name" value="UPF0273 PROTEIN TM_0370"/>
    <property type="match status" value="1"/>
</dbReference>
<keyword evidence="1" id="KW-0547">Nucleotide-binding</keyword>
<dbReference type="SUPFAM" id="SSF52540">
    <property type="entry name" value="P-loop containing nucleoside triphosphate hydrolases"/>
    <property type="match status" value="1"/>
</dbReference>
<evidence type="ECO:0000259" key="3">
    <source>
        <dbReference type="PROSITE" id="PS51146"/>
    </source>
</evidence>
<dbReference type="Pfam" id="PF06745">
    <property type="entry name" value="ATPase"/>
    <property type="match status" value="1"/>
</dbReference>
<accession>H5SJ42</accession>
<dbReference type="PROSITE" id="PS51146">
    <property type="entry name" value="KAIC"/>
    <property type="match status" value="1"/>
</dbReference>
<proteinExistence type="predicted"/>
<dbReference type="InterPro" id="IPR027417">
    <property type="entry name" value="P-loop_NTPase"/>
</dbReference>
<dbReference type="InterPro" id="IPR014774">
    <property type="entry name" value="KaiC-like_dom"/>
</dbReference>
<evidence type="ECO:0000313" key="4">
    <source>
        <dbReference type="EMBL" id="BAL56178.1"/>
    </source>
</evidence>
<dbReference type="PANTHER" id="PTHR43637:SF1">
    <property type="entry name" value="UPF0273 PROTEIN TM_0370"/>
    <property type="match status" value="1"/>
</dbReference>
<dbReference type="GO" id="GO:0005524">
    <property type="term" value="F:ATP binding"/>
    <property type="evidence" value="ECO:0007669"/>
    <property type="project" value="UniProtKB-KW"/>
</dbReference>
<feature type="domain" description="KaiC" evidence="3">
    <location>
        <begin position="50"/>
        <end position="292"/>
    </location>
</feature>
<organism evidence="4">
    <name type="scientific">uncultured crenarchaeote</name>
    <dbReference type="NCBI Taxonomy" id="29281"/>
    <lineage>
        <taxon>Archaea</taxon>
        <taxon>Thermoproteota</taxon>
        <taxon>environmental samples</taxon>
    </lineage>
</organism>
<name>H5SJ42_9CREN</name>
<protein>
    <submittedName>
        <fullName evidence="4">Hypothetical conserved protein</fullName>
    </submittedName>
</protein>
<dbReference type="Gene3D" id="3.40.50.300">
    <property type="entry name" value="P-loop containing nucleotide triphosphate hydrolases"/>
    <property type="match status" value="1"/>
</dbReference>
<evidence type="ECO:0000256" key="2">
    <source>
        <dbReference type="ARBA" id="ARBA00022840"/>
    </source>
</evidence>
<dbReference type="AlphaFoldDB" id="H5SJ42"/>
<dbReference type="InterPro" id="IPR010624">
    <property type="entry name" value="KaiC_dom"/>
</dbReference>